<accession>A0ABT6FKS1</accession>
<sequence>MHPESSLPRPVARRRGFTLIELLVVIAIIAVLISLLLPAVQAAREAARRAQCVNNLKQVGLALHNYATAQAEAFPWAQGPGPYNGWSSHVMLLPQLEQQPLFDAINFANNGMAMWAGNPDNTTAFRIQVSAFLCPSDADRLTNADGHSNYMMCAGATADEFYYYNTNNANAPQALTGVGRSYASYYMSPSVPHVKLTMITDGASNTAAFGEQVLGVGDDDYALWDNARPTSANGDATGTRPAFPPNPQADYNVCYQHAPTAASNLQLWSHGYQWYAGAPNVGSYCHVMPPNTWSCAFGNSGFAATASSRHPGLVNVGMADGSVRSVKNSVSLPVWWGLASMAGGEIVSADAL</sequence>
<dbReference type="PROSITE" id="PS00409">
    <property type="entry name" value="PROKAR_NTER_METHYL"/>
    <property type="match status" value="1"/>
</dbReference>
<dbReference type="Proteomes" id="UP001216907">
    <property type="component" value="Unassembled WGS sequence"/>
</dbReference>
<dbReference type="NCBIfam" id="TIGR02532">
    <property type="entry name" value="IV_pilin_GFxxxE"/>
    <property type="match status" value="1"/>
</dbReference>
<dbReference type="RefSeq" id="WP_277864258.1">
    <property type="nucleotide sequence ID" value="NZ_JARRAG010000002.1"/>
</dbReference>
<dbReference type="SUPFAM" id="SSF54523">
    <property type="entry name" value="Pili subunits"/>
    <property type="match status" value="1"/>
</dbReference>
<dbReference type="InterPro" id="IPR027558">
    <property type="entry name" value="Pre_pil_HX9DG_C"/>
</dbReference>
<organism evidence="2 3">
    <name type="scientific">Paludisphaera mucosa</name>
    <dbReference type="NCBI Taxonomy" id="3030827"/>
    <lineage>
        <taxon>Bacteria</taxon>
        <taxon>Pseudomonadati</taxon>
        <taxon>Planctomycetota</taxon>
        <taxon>Planctomycetia</taxon>
        <taxon>Isosphaerales</taxon>
        <taxon>Isosphaeraceae</taxon>
        <taxon>Paludisphaera</taxon>
    </lineage>
</organism>
<reference evidence="2 3" key="1">
    <citation type="submission" date="2023-03" db="EMBL/GenBank/DDBJ databases">
        <title>Paludisphaera mucosa sp. nov. a novel planctomycete from northern fen.</title>
        <authorList>
            <person name="Ivanova A."/>
        </authorList>
    </citation>
    <scope>NUCLEOTIDE SEQUENCE [LARGE SCALE GENOMIC DNA]</scope>
    <source>
        <strain evidence="2 3">Pla2</strain>
    </source>
</reference>
<name>A0ABT6FKS1_9BACT</name>
<feature type="domain" description="DUF1559" evidence="1">
    <location>
        <begin position="41"/>
        <end position="330"/>
    </location>
</feature>
<dbReference type="NCBIfam" id="TIGR04294">
    <property type="entry name" value="pre_pil_HX9DG"/>
    <property type="match status" value="1"/>
</dbReference>
<comment type="caution">
    <text evidence="2">The sequence shown here is derived from an EMBL/GenBank/DDBJ whole genome shotgun (WGS) entry which is preliminary data.</text>
</comment>
<dbReference type="PANTHER" id="PTHR30093">
    <property type="entry name" value="GENERAL SECRETION PATHWAY PROTEIN G"/>
    <property type="match status" value="1"/>
</dbReference>
<proteinExistence type="predicted"/>
<dbReference type="Gene3D" id="3.30.700.10">
    <property type="entry name" value="Glycoprotein, Type 4 Pilin"/>
    <property type="match status" value="1"/>
</dbReference>
<protein>
    <submittedName>
        <fullName evidence="2">DUF1559 domain-containing protein</fullName>
    </submittedName>
</protein>
<dbReference type="InterPro" id="IPR012902">
    <property type="entry name" value="N_methyl_site"/>
</dbReference>
<evidence type="ECO:0000313" key="3">
    <source>
        <dbReference type="Proteomes" id="UP001216907"/>
    </source>
</evidence>
<evidence type="ECO:0000259" key="1">
    <source>
        <dbReference type="Pfam" id="PF07596"/>
    </source>
</evidence>
<keyword evidence="3" id="KW-1185">Reference proteome</keyword>
<evidence type="ECO:0000313" key="2">
    <source>
        <dbReference type="EMBL" id="MDG3007990.1"/>
    </source>
</evidence>
<dbReference type="InterPro" id="IPR045584">
    <property type="entry name" value="Pilin-like"/>
</dbReference>
<dbReference type="InterPro" id="IPR011453">
    <property type="entry name" value="DUF1559"/>
</dbReference>
<dbReference type="Pfam" id="PF07596">
    <property type="entry name" value="SBP_bac_10"/>
    <property type="match status" value="1"/>
</dbReference>
<dbReference type="Pfam" id="PF07963">
    <property type="entry name" value="N_methyl"/>
    <property type="match status" value="1"/>
</dbReference>
<dbReference type="PANTHER" id="PTHR30093:SF2">
    <property type="entry name" value="TYPE II SECRETION SYSTEM PROTEIN H"/>
    <property type="match status" value="1"/>
</dbReference>
<dbReference type="EMBL" id="JARRAG010000002">
    <property type="protein sequence ID" value="MDG3007990.1"/>
    <property type="molecule type" value="Genomic_DNA"/>
</dbReference>
<gene>
    <name evidence="2" type="ORF">PZE19_29855</name>
</gene>